<evidence type="ECO:0000313" key="1">
    <source>
        <dbReference type="EMBL" id="CPB17764.1"/>
    </source>
</evidence>
<name>A0A916LH62_MYCTX</name>
<proteinExistence type="predicted"/>
<dbReference type="AlphaFoldDB" id="A0A916LH62"/>
<dbReference type="EMBL" id="CSBK01003722">
    <property type="protein sequence ID" value="CPB17764.1"/>
    <property type="molecule type" value="Genomic_DNA"/>
</dbReference>
<organism evidence="1 2">
    <name type="scientific">Mycobacterium tuberculosis</name>
    <dbReference type="NCBI Taxonomy" id="1773"/>
    <lineage>
        <taxon>Bacteria</taxon>
        <taxon>Bacillati</taxon>
        <taxon>Actinomycetota</taxon>
        <taxon>Actinomycetes</taxon>
        <taxon>Mycobacteriales</taxon>
        <taxon>Mycobacteriaceae</taxon>
        <taxon>Mycobacterium</taxon>
        <taxon>Mycobacterium tuberculosis complex</taxon>
    </lineage>
</organism>
<reference evidence="2" key="1">
    <citation type="submission" date="2015-03" db="EMBL/GenBank/DDBJ databases">
        <authorList>
            <consortium name="Pathogen Informatics"/>
        </authorList>
    </citation>
    <scope>NUCLEOTIDE SEQUENCE [LARGE SCALE GENOMIC DNA]</scope>
    <source>
        <strain evidence="2">N09902308</strain>
    </source>
</reference>
<comment type="caution">
    <text evidence="1">The sequence shown here is derived from an EMBL/GenBank/DDBJ whole genome shotgun (WGS) entry which is preliminary data.</text>
</comment>
<accession>A0A916LH62</accession>
<evidence type="ECO:0000313" key="2">
    <source>
        <dbReference type="Proteomes" id="UP000039021"/>
    </source>
</evidence>
<protein>
    <submittedName>
        <fullName evidence="1">Uncharacterized protein</fullName>
    </submittedName>
</protein>
<gene>
    <name evidence="1" type="ORF">ERS007739_05108</name>
</gene>
<dbReference type="Proteomes" id="UP000039021">
    <property type="component" value="Unassembled WGS sequence"/>
</dbReference>
<sequence length="60" mass="6525">MAQAVAGRSRLLSGEFRAQHDIAQHGRSRFGGVGATTRLELVHREAHHVGRPGKIHPAHV</sequence>